<dbReference type="PANTHER" id="PTHR37292:SF2">
    <property type="entry name" value="DUF262 DOMAIN-CONTAINING PROTEIN"/>
    <property type="match status" value="1"/>
</dbReference>
<dbReference type="RefSeq" id="WP_236133178.1">
    <property type="nucleotide sequence ID" value="NZ_JAKGTH010000007.1"/>
</dbReference>
<feature type="domain" description="GmrSD restriction endonucleases N-terminal" evidence="1">
    <location>
        <begin position="17"/>
        <end position="285"/>
    </location>
</feature>
<comment type="caution">
    <text evidence="2">The sequence shown here is derived from an EMBL/GenBank/DDBJ whole genome shotgun (WGS) entry which is preliminary data.</text>
</comment>
<dbReference type="PANTHER" id="PTHR37292">
    <property type="entry name" value="VNG6097C"/>
    <property type="match status" value="1"/>
</dbReference>
<evidence type="ECO:0000259" key="1">
    <source>
        <dbReference type="Pfam" id="PF03235"/>
    </source>
</evidence>
<proteinExistence type="predicted"/>
<accession>A0ABS9EDS2</accession>
<dbReference type="Proteomes" id="UP001179363">
    <property type="component" value="Unassembled WGS sequence"/>
</dbReference>
<dbReference type="InterPro" id="IPR004919">
    <property type="entry name" value="GmrSD_N"/>
</dbReference>
<protein>
    <submittedName>
        <fullName evidence="2">DUF262 domain-containing protein</fullName>
    </submittedName>
</protein>
<reference evidence="2" key="1">
    <citation type="submission" date="2022-01" db="EMBL/GenBank/DDBJ databases">
        <title>Gillisia lutea sp. nov., isolated from marine plastic residues from the Malvarosa beach (Valencia, Spain).</title>
        <authorList>
            <person name="Vidal-Verdu A."/>
            <person name="Molina-Menor E."/>
            <person name="Satari L."/>
            <person name="Pascual J."/>
            <person name="Pereto J."/>
            <person name="Porcar M."/>
        </authorList>
    </citation>
    <scope>NUCLEOTIDE SEQUENCE</scope>
    <source>
        <strain evidence="2">M10.2A</strain>
    </source>
</reference>
<keyword evidence="3" id="KW-1185">Reference proteome</keyword>
<evidence type="ECO:0000313" key="2">
    <source>
        <dbReference type="EMBL" id="MCF4101027.1"/>
    </source>
</evidence>
<organism evidence="2 3">
    <name type="scientific">Gillisia lutea</name>
    <dbReference type="NCBI Taxonomy" id="2909668"/>
    <lineage>
        <taxon>Bacteria</taxon>
        <taxon>Pseudomonadati</taxon>
        <taxon>Bacteroidota</taxon>
        <taxon>Flavobacteriia</taxon>
        <taxon>Flavobacteriales</taxon>
        <taxon>Flavobacteriaceae</taxon>
        <taxon>Gillisia</taxon>
    </lineage>
</organism>
<sequence>MIDSFTLKQIADWQLDFSNSKVNLPSVQRGFVWKLKQIEDLWDSILRGYPIGSFLLSKTGNEYYLMDGQQRATSIFLGHFNPYHKSNTTKSWSIRENLPMVWIDLKPQQVSYSSKYLIRVTTNSHPWGFQASKNDSRLTVSDRRKALDLFLRHPDNKGGYTTFGNSTVYPYDSYYPLPLCFFLESQNVEEIISKADKYLPFYFSTKHGDFETKAEFIHLLNNQLNQEINEIRQVVQESLKITIHSNIITEQVLKEENETKDPTLFVRINSSGTSLTGDDLIYSIYKAIFPESKNLIEDIGFNFITPPKVLSHVSRMVASELDENNYVKKMNVRDFQRRLKNDHFRNKLNILIQNKTFKKLFANGFNILSLKNNTQFKGVMPPVIIKQFVRKNQDLFLFFIFWLHKNETSINEKLEIKIVAKLFTCSWFGYDNSRELWNDKVLEPKFWEEPLDDLMSWDSKDLLFLIDPEILYLYYLQPEVEKAFNKDQPGKWNIQENKIGTRITKFYQNKLDENQSDSISANEKFEKFISKLRGNKDLILFAQRDYINSTFSDYNQMNEIDDTNVPWDWDHIYPSEWVYRKSKCNRSIKDWNNCNGNFRAISLELNRSRGNLQSPKDIKEKKEQKFSFILQSDWKYWQKIDGRIWDDNTSNHFHAITTRMINIYEKFWNDLKLYEVLESD</sequence>
<evidence type="ECO:0000313" key="3">
    <source>
        <dbReference type="Proteomes" id="UP001179363"/>
    </source>
</evidence>
<dbReference type="EMBL" id="JAKGTH010000007">
    <property type="protein sequence ID" value="MCF4101027.1"/>
    <property type="molecule type" value="Genomic_DNA"/>
</dbReference>
<gene>
    <name evidence="2" type="ORF">L1I30_05075</name>
</gene>
<dbReference type="Pfam" id="PF03235">
    <property type="entry name" value="GmrSD_N"/>
    <property type="match status" value="1"/>
</dbReference>
<name>A0ABS9EDS2_9FLAO</name>